<dbReference type="EMBL" id="UYYF01004339">
    <property type="protein sequence ID" value="VDN02669.1"/>
    <property type="molecule type" value="Genomic_DNA"/>
</dbReference>
<evidence type="ECO:0000313" key="4">
    <source>
        <dbReference type="Proteomes" id="UP000276776"/>
    </source>
</evidence>
<feature type="compositionally biased region" description="Basic and acidic residues" evidence="1">
    <location>
        <begin position="144"/>
        <end position="153"/>
    </location>
</feature>
<reference evidence="5" key="1">
    <citation type="submission" date="2016-04" db="UniProtKB">
        <authorList>
            <consortium name="WormBaseParasite"/>
        </authorList>
    </citation>
    <scope>IDENTIFICATION</scope>
</reference>
<organism evidence="5">
    <name type="scientific">Thelazia callipaeda</name>
    <name type="common">Oriental eyeworm</name>
    <name type="synonym">Parasitic nematode</name>
    <dbReference type="NCBI Taxonomy" id="103827"/>
    <lineage>
        <taxon>Eukaryota</taxon>
        <taxon>Metazoa</taxon>
        <taxon>Ecdysozoa</taxon>
        <taxon>Nematoda</taxon>
        <taxon>Chromadorea</taxon>
        <taxon>Rhabditida</taxon>
        <taxon>Spirurina</taxon>
        <taxon>Spiruromorpha</taxon>
        <taxon>Thelazioidea</taxon>
        <taxon>Thelaziidae</taxon>
        <taxon>Thelazia</taxon>
    </lineage>
</organism>
<keyword evidence="4" id="KW-1185">Reference proteome</keyword>
<feature type="domain" description="TAR DNA-binding protein 43 N-terminal" evidence="2">
    <location>
        <begin position="22"/>
        <end position="71"/>
    </location>
</feature>
<evidence type="ECO:0000259" key="2">
    <source>
        <dbReference type="Pfam" id="PF18694"/>
    </source>
</evidence>
<protein>
    <submittedName>
        <fullName evidence="5">TDP43_N domain-containing protein</fullName>
    </submittedName>
</protein>
<gene>
    <name evidence="3" type="ORF">TCLT_LOCUS5422</name>
</gene>
<dbReference type="STRING" id="103827.A0A158RBS3"/>
<sequence>MDDVPSVAYIPPSGRWARIELEPVRVRLEADDSILLSAIQSVIPGAHGLYYTEENKKIALRYDGATGRIEKGSPGHTCRHYAGQFESAMERFEKTVSTVQPIFDQSGPNYPFGPAVLSKLRGQKGKPPKDQQPKIEDQNGAAGEKPDHASVIN</sequence>
<proteinExistence type="predicted"/>
<dbReference type="InterPro" id="IPR041105">
    <property type="entry name" value="TDP-43_N"/>
</dbReference>
<feature type="compositionally biased region" description="Basic and acidic residues" evidence="1">
    <location>
        <begin position="127"/>
        <end position="137"/>
    </location>
</feature>
<dbReference type="Pfam" id="PF18694">
    <property type="entry name" value="TDP-43_N"/>
    <property type="match status" value="1"/>
</dbReference>
<dbReference type="OrthoDB" id="2020831at2759"/>
<evidence type="ECO:0000313" key="5">
    <source>
        <dbReference type="WBParaSite" id="TCLT_0000543301-mRNA-1"/>
    </source>
</evidence>
<feature type="region of interest" description="Disordered" evidence="1">
    <location>
        <begin position="103"/>
        <end position="153"/>
    </location>
</feature>
<dbReference type="CDD" id="cd19609">
    <property type="entry name" value="NTD_TDP-43"/>
    <property type="match status" value="1"/>
</dbReference>
<name>A0A158RBS3_THECL</name>
<reference evidence="3 4" key="2">
    <citation type="submission" date="2018-11" db="EMBL/GenBank/DDBJ databases">
        <authorList>
            <consortium name="Pathogen Informatics"/>
        </authorList>
    </citation>
    <scope>NUCLEOTIDE SEQUENCE [LARGE SCALE GENOMIC DNA]</scope>
</reference>
<dbReference type="AlphaFoldDB" id="A0A158RBS3"/>
<dbReference type="Proteomes" id="UP000276776">
    <property type="component" value="Unassembled WGS sequence"/>
</dbReference>
<evidence type="ECO:0000313" key="3">
    <source>
        <dbReference type="EMBL" id="VDN02669.1"/>
    </source>
</evidence>
<dbReference type="WBParaSite" id="TCLT_0000543301-mRNA-1">
    <property type="protein sequence ID" value="TCLT_0000543301-mRNA-1"/>
    <property type="gene ID" value="TCLT_0000543301"/>
</dbReference>
<accession>A0A158RBS3</accession>
<evidence type="ECO:0000256" key="1">
    <source>
        <dbReference type="SAM" id="MobiDB-lite"/>
    </source>
</evidence>